<evidence type="ECO:0000256" key="6">
    <source>
        <dbReference type="ARBA" id="ARBA00023157"/>
    </source>
</evidence>
<evidence type="ECO:0000259" key="8">
    <source>
        <dbReference type="Pfam" id="PF00720"/>
    </source>
</evidence>
<feature type="signal peptide" evidence="7">
    <location>
        <begin position="1"/>
        <end position="27"/>
    </location>
</feature>
<comment type="caution">
    <text evidence="9">The sequence shown here is derived from an EMBL/GenBank/DDBJ whole genome shotgun (WGS) entry which is preliminary data.</text>
</comment>
<evidence type="ECO:0000256" key="5">
    <source>
        <dbReference type="ARBA" id="ARBA00022900"/>
    </source>
</evidence>
<evidence type="ECO:0000256" key="4">
    <source>
        <dbReference type="ARBA" id="ARBA00022690"/>
    </source>
</evidence>
<dbReference type="Gene3D" id="3.30.350.10">
    <property type="entry name" value="Subtilisin inhibitor-like"/>
    <property type="match status" value="1"/>
</dbReference>
<evidence type="ECO:0000256" key="7">
    <source>
        <dbReference type="SAM" id="SignalP"/>
    </source>
</evidence>
<comment type="subcellular location">
    <subcellularLocation>
        <location evidence="1">Secreted</location>
    </subcellularLocation>
</comment>
<keyword evidence="6" id="KW-1015">Disulfide bond</keyword>
<dbReference type="RefSeq" id="WP_344547641.1">
    <property type="nucleotide sequence ID" value="NZ_BAAATD010000014.1"/>
</dbReference>
<gene>
    <name evidence="9" type="ORF">GCM10010411_79230</name>
</gene>
<dbReference type="EMBL" id="BAAATD010000014">
    <property type="protein sequence ID" value="GAA2629712.1"/>
    <property type="molecule type" value="Genomic_DNA"/>
</dbReference>
<sequence>MRSFPPARACAIAVAAACGVLATGVSAAASPVPRGSLTLTVYTVGSGGGWKAEIATLSCPAGTSSSHPDATEACADLTNVRGDLGDIQEAPQKCPSAYKAVKGRAVGVWAGQPVAWERIFANRCELNGTTGGAVFNF</sequence>
<feature type="chain" id="PRO_5045116719" evidence="7">
    <location>
        <begin position="28"/>
        <end position="137"/>
    </location>
</feature>
<evidence type="ECO:0000313" key="10">
    <source>
        <dbReference type="Proteomes" id="UP001501509"/>
    </source>
</evidence>
<keyword evidence="7" id="KW-0732">Signal</keyword>
<reference evidence="10" key="1">
    <citation type="journal article" date="2019" name="Int. J. Syst. Evol. Microbiol.">
        <title>The Global Catalogue of Microorganisms (GCM) 10K type strain sequencing project: providing services to taxonomists for standard genome sequencing and annotation.</title>
        <authorList>
            <consortium name="The Broad Institute Genomics Platform"/>
            <consortium name="The Broad Institute Genome Sequencing Center for Infectious Disease"/>
            <person name="Wu L."/>
            <person name="Ma J."/>
        </authorList>
    </citation>
    <scope>NUCLEOTIDE SEQUENCE [LARGE SCALE GENOMIC DNA]</scope>
    <source>
        <strain evidence="10">JCM 6833</strain>
    </source>
</reference>
<evidence type="ECO:0000256" key="3">
    <source>
        <dbReference type="ARBA" id="ARBA00022525"/>
    </source>
</evidence>
<dbReference type="InterPro" id="IPR036819">
    <property type="entry name" value="Subtilisin_inhibitor-like_sf"/>
</dbReference>
<keyword evidence="4" id="KW-0646">Protease inhibitor</keyword>
<organism evidence="9 10">
    <name type="scientific">Actinomadura fulvescens</name>
    <dbReference type="NCBI Taxonomy" id="46160"/>
    <lineage>
        <taxon>Bacteria</taxon>
        <taxon>Bacillati</taxon>
        <taxon>Actinomycetota</taxon>
        <taxon>Actinomycetes</taxon>
        <taxon>Streptosporangiales</taxon>
        <taxon>Thermomonosporaceae</taxon>
        <taxon>Actinomadura</taxon>
    </lineage>
</organism>
<dbReference type="SUPFAM" id="SSF55399">
    <property type="entry name" value="Subtilisin inhibitor"/>
    <property type="match status" value="1"/>
</dbReference>
<keyword evidence="3" id="KW-0964">Secreted</keyword>
<dbReference type="Pfam" id="PF00720">
    <property type="entry name" value="SSI"/>
    <property type="match status" value="1"/>
</dbReference>
<feature type="domain" description="Subtilisin inhibitor" evidence="8">
    <location>
        <begin position="37"/>
        <end position="122"/>
    </location>
</feature>
<dbReference type="InterPro" id="IPR023549">
    <property type="entry name" value="Subtilisin_inhibitor"/>
</dbReference>
<evidence type="ECO:0000256" key="1">
    <source>
        <dbReference type="ARBA" id="ARBA00004613"/>
    </source>
</evidence>
<proteinExistence type="inferred from homology"/>
<evidence type="ECO:0000256" key="2">
    <source>
        <dbReference type="ARBA" id="ARBA00010472"/>
    </source>
</evidence>
<accession>A0ABP6D1G2</accession>
<name>A0ABP6D1G2_9ACTN</name>
<keyword evidence="10" id="KW-1185">Reference proteome</keyword>
<comment type="similarity">
    <text evidence="2">Belongs to the protease inhibitor I16 (SSI) family.</text>
</comment>
<dbReference type="Proteomes" id="UP001501509">
    <property type="component" value="Unassembled WGS sequence"/>
</dbReference>
<protein>
    <submittedName>
        <fullName evidence="9">SSI family serine proteinase inhibitor</fullName>
    </submittedName>
</protein>
<keyword evidence="5" id="KW-0722">Serine protease inhibitor</keyword>
<evidence type="ECO:0000313" key="9">
    <source>
        <dbReference type="EMBL" id="GAA2629712.1"/>
    </source>
</evidence>